<reference evidence="4 5" key="1">
    <citation type="submission" date="2021-06" db="EMBL/GenBank/DDBJ databases">
        <authorList>
            <person name="Kallberg Y."/>
            <person name="Tangrot J."/>
            <person name="Rosling A."/>
        </authorList>
    </citation>
    <scope>NUCLEOTIDE SEQUENCE [LARGE SCALE GENOMIC DNA]</scope>
    <source>
        <strain evidence="4 5">120-4 pot B 10/14</strain>
    </source>
</reference>
<dbReference type="PROSITE" id="PS50157">
    <property type="entry name" value="ZINC_FINGER_C2H2_2"/>
    <property type="match status" value="1"/>
</dbReference>
<keyword evidence="1" id="KW-0479">Metal-binding</keyword>
<feature type="domain" description="C2H2-type" evidence="3">
    <location>
        <begin position="475"/>
        <end position="501"/>
    </location>
</feature>
<feature type="coiled-coil region" evidence="2">
    <location>
        <begin position="66"/>
        <end position="93"/>
    </location>
</feature>
<evidence type="ECO:0000256" key="1">
    <source>
        <dbReference type="PROSITE-ProRule" id="PRU00042"/>
    </source>
</evidence>
<evidence type="ECO:0000259" key="3">
    <source>
        <dbReference type="PROSITE" id="PS50157"/>
    </source>
</evidence>
<accession>A0ABN7V440</accession>
<dbReference type="EMBL" id="CAJVQB010008866">
    <property type="protein sequence ID" value="CAG8724067.1"/>
    <property type="molecule type" value="Genomic_DNA"/>
</dbReference>
<sequence>MVKACNPNMNRQNLMDTANNECLYNSNSSSSNSTVSPNYYANSLSLHLLSHLSNEESDLASNPLAQRQALNLIKEAKAKANEYECLLLNTSNKDLRPHIYEKLKDSHAIIERKKKHFKSLQSHAKSQAKLKEKNVNNLTKIVLNMVLQKKKKKNSCHHHHLAQIEISAISQSEMKPHVDEHYYLTLVKMVREFATTFASNSLIILQDDKAKISLGIPAVGRTFKSIQSLNEPVTVFDHDFSRKTKQKLIPLVYLIINPENTNETLRQGQLSIYIRLEYFAGTLSLSHMRDLIDISKCNDFVLTLNNGDRLKSIWILLVDGGPDKNPKHLKNIAEYCHLFRELDLDYLSVRIHAPYYQGVVINEELARHDFEFSGQHLYEIWRQPTTWLWIERHAQLCHYSFDLRKCSDRNCCNDVYAKEVVDLLKENNRILPLLTKGKDSHYLNLIHILQYIDKTKLPKYDEEYPSILSQTHQRLCCNICDKYFPIMKMITKHKQEIHTNQLCKKAKNQTFVHNFELPIILIENVSPSYFSIQEVIESLDNLDNDNYQVQLSNSNFIEDFSDLPSACPFQSNEVLDLCEALSDIE</sequence>
<dbReference type="PANTHER" id="PTHR46954:SF1">
    <property type="entry name" value="C2H2-TYPE DOMAIN-CONTAINING PROTEIN"/>
    <property type="match status" value="1"/>
</dbReference>
<dbReference type="PROSITE" id="PS00028">
    <property type="entry name" value="ZINC_FINGER_C2H2_1"/>
    <property type="match status" value="1"/>
</dbReference>
<name>A0ABN7V440_GIGMA</name>
<comment type="caution">
    <text evidence="4">The sequence shown here is derived from an EMBL/GenBank/DDBJ whole genome shotgun (WGS) entry which is preliminary data.</text>
</comment>
<organism evidence="4 5">
    <name type="scientific">Gigaspora margarita</name>
    <dbReference type="NCBI Taxonomy" id="4874"/>
    <lineage>
        <taxon>Eukaryota</taxon>
        <taxon>Fungi</taxon>
        <taxon>Fungi incertae sedis</taxon>
        <taxon>Mucoromycota</taxon>
        <taxon>Glomeromycotina</taxon>
        <taxon>Glomeromycetes</taxon>
        <taxon>Diversisporales</taxon>
        <taxon>Gigasporaceae</taxon>
        <taxon>Gigaspora</taxon>
    </lineage>
</organism>
<evidence type="ECO:0000313" key="4">
    <source>
        <dbReference type="EMBL" id="CAG8724067.1"/>
    </source>
</evidence>
<keyword evidence="5" id="KW-1185">Reference proteome</keyword>
<keyword evidence="1" id="KW-0862">Zinc</keyword>
<keyword evidence="2" id="KW-0175">Coiled coil</keyword>
<gene>
    <name evidence="4" type="ORF">GMARGA_LOCUS13768</name>
</gene>
<protein>
    <submittedName>
        <fullName evidence="4">40586_t:CDS:1</fullName>
    </submittedName>
</protein>
<evidence type="ECO:0000256" key="2">
    <source>
        <dbReference type="SAM" id="Coils"/>
    </source>
</evidence>
<evidence type="ECO:0000313" key="5">
    <source>
        <dbReference type="Proteomes" id="UP000789901"/>
    </source>
</evidence>
<dbReference type="PANTHER" id="PTHR46954">
    <property type="entry name" value="C2H2-TYPE DOMAIN-CONTAINING PROTEIN"/>
    <property type="match status" value="1"/>
</dbReference>
<dbReference type="Proteomes" id="UP000789901">
    <property type="component" value="Unassembled WGS sequence"/>
</dbReference>
<keyword evidence="1" id="KW-0863">Zinc-finger</keyword>
<proteinExistence type="predicted"/>
<dbReference type="InterPro" id="IPR013087">
    <property type="entry name" value="Znf_C2H2_type"/>
</dbReference>